<dbReference type="PANTHER" id="PTHR37254:SF1">
    <property type="entry name" value="OS01G0100500 PROTEIN"/>
    <property type="match status" value="1"/>
</dbReference>
<dbReference type="OMA" id="NGSHCAC"/>
<name>W1PVX2_AMBTC</name>
<feature type="transmembrane region" description="Helical" evidence="2">
    <location>
        <begin position="73"/>
        <end position="93"/>
    </location>
</feature>
<gene>
    <name evidence="3" type="ORF">AMTR_s00020p00152550</name>
</gene>
<evidence type="ECO:0000256" key="1">
    <source>
        <dbReference type="SAM" id="MobiDB-lite"/>
    </source>
</evidence>
<accession>W1PVX2</accession>
<dbReference type="PANTHER" id="PTHR37254">
    <property type="entry name" value="OS01G0100500 PROTEIN"/>
    <property type="match status" value="1"/>
</dbReference>
<feature type="transmembrane region" description="Helical" evidence="2">
    <location>
        <begin position="138"/>
        <end position="162"/>
    </location>
</feature>
<reference evidence="4" key="1">
    <citation type="journal article" date="2013" name="Science">
        <title>The Amborella genome and the evolution of flowering plants.</title>
        <authorList>
            <consortium name="Amborella Genome Project"/>
        </authorList>
    </citation>
    <scope>NUCLEOTIDE SEQUENCE [LARGE SCALE GENOMIC DNA]</scope>
</reference>
<evidence type="ECO:0000313" key="3">
    <source>
        <dbReference type="EMBL" id="ERN11866.1"/>
    </source>
</evidence>
<keyword evidence="2" id="KW-0812">Transmembrane</keyword>
<dbReference type="HOGENOM" id="CLU_034991_0_0_1"/>
<evidence type="ECO:0000313" key="4">
    <source>
        <dbReference type="Proteomes" id="UP000017836"/>
    </source>
</evidence>
<proteinExistence type="predicted"/>
<organism evidence="3 4">
    <name type="scientific">Amborella trichopoda</name>
    <dbReference type="NCBI Taxonomy" id="13333"/>
    <lineage>
        <taxon>Eukaryota</taxon>
        <taxon>Viridiplantae</taxon>
        <taxon>Streptophyta</taxon>
        <taxon>Embryophyta</taxon>
        <taxon>Tracheophyta</taxon>
        <taxon>Spermatophyta</taxon>
        <taxon>Magnoliopsida</taxon>
        <taxon>Amborellales</taxon>
        <taxon>Amborellaceae</taxon>
        <taxon>Amborella</taxon>
    </lineage>
</organism>
<keyword evidence="2" id="KW-0472">Membrane</keyword>
<feature type="transmembrane region" description="Helical" evidence="2">
    <location>
        <begin position="392"/>
        <end position="412"/>
    </location>
</feature>
<protein>
    <submittedName>
        <fullName evidence="3">Uncharacterized protein</fullName>
    </submittedName>
</protein>
<dbReference type="AlphaFoldDB" id="W1PVX2"/>
<dbReference type="Proteomes" id="UP000017836">
    <property type="component" value="Unassembled WGS sequence"/>
</dbReference>
<dbReference type="EMBL" id="KI392664">
    <property type="protein sequence ID" value="ERN11866.1"/>
    <property type="molecule type" value="Genomic_DNA"/>
</dbReference>
<dbReference type="Gramene" id="ERN11866">
    <property type="protein sequence ID" value="ERN11866"/>
    <property type="gene ID" value="AMTR_s00020p00152550"/>
</dbReference>
<keyword evidence="4" id="KW-1185">Reference proteome</keyword>
<dbReference type="eggNOG" id="ENOG502QQQG">
    <property type="taxonomic scope" value="Eukaryota"/>
</dbReference>
<evidence type="ECO:0000256" key="2">
    <source>
        <dbReference type="SAM" id="Phobius"/>
    </source>
</evidence>
<sequence length="565" mass="63836">MEPPCPQNSFLYNSSLCACNPGFVMDASRSNCTLFWLPGGAEFFVDSGVTYDHNFPKTIFSFEAINGITQSQALFLEATLVSLLTWLGCCFALRLKKVEDGKSHWFKLRYWISRLDFCYATHHWVDDQKPVAKRKTELGGTLSVACWILFVGLVSALLYHIITKRAVEVHNVKASNVSNLLSFVNDMEFNITTVSSMSCAHLHGLGSVVTGIPGFIDHRVLPLSMFANYSCHNSSMGPTISLSCKNCRITRDNLYVSWQFVDLPKDPATAVGFQFNLTAQKPGNNKHVSSISGTLKSGSATTERPTTFRGVDGNVLNFHMFPQIYRNVHNLRLIQPLFHEFLPGSSFVDANKFRASLDNSNGGLINITIYISFISDYIIEVDSENVVGPVSFLADVGGLYSISIAVFLYLLLQCEYRIKKLRYEDATFRKIRSRRLAQKRWNKLRKYVMYTWGSELLDEKNQGITKRKTFVHKIFRSMQRFGSLEPRRQQSIEDHMDQVASTRRPLEKNSISTPPPADMVKSCLATSTHETEYKGSYGVENVFLSDPWVLFTALESIPVVLINLF</sequence>
<keyword evidence="2" id="KW-1133">Transmembrane helix</keyword>
<feature type="region of interest" description="Disordered" evidence="1">
    <location>
        <begin position="497"/>
        <end position="519"/>
    </location>
</feature>